<comment type="caution">
    <text evidence="8">The sequence shown here is derived from an EMBL/GenBank/DDBJ whole genome shotgun (WGS) entry which is preliminary data.</text>
</comment>
<evidence type="ECO:0000256" key="7">
    <source>
        <dbReference type="ARBA" id="ARBA00079630"/>
    </source>
</evidence>
<keyword evidence="9" id="KW-1185">Reference proteome</keyword>
<keyword evidence="2" id="KW-0694">RNA-binding</keyword>
<organism evidence="8 9">
    <name type="scientific">Alligator mississippiensis</name>
    <name type="common">American alligator</name>
    <dbReference type="NCBI Taxonomy" id="8496"/>
    <lineage>
        <taxon>Eukaryota</taxon>
        <taxon>Metazoa</taxon>
        <taxon>Chordata</taxon>
        <taxon>Craniata</taxon>
        <taxon>Vertebrata</taxon>
        <taxon>Euteleostomi</taxon>
        <taxon>Archelosauria</taxon>
        <taxon>Archosauria</taxon>
        <taxon>Crocodylia</taxon>
        <taxon>Alligatoridae</taxon>
        <taxon>Alligatorinae</taxon>
        <taxon>Alligator</taxon>
    </lineage>
</organism>
<accession>A0A151NGQ8</accession>
<keyword evidence="3" id="KW-0539">Nucleus</keyword>
<dbReference type="OrthoDB" id="5950381at2759"/>
<dbReference type="FunFam" id="3.90.79.10:FF:000038">
    <property type="entry name" value="Tudor-interacting repair regulator protein"/>
    <property type="match status" value="1"/>
</dbReference>
<gene>
    <name evidence="8" type="primary">NUDT16L1</name>
    <name evidence="8" type="ORF">Y1Q_0009289</name>
</gene>
<comment type="similarity">
    <text evidence="4">Belongs to the Nudix hydrolase family. TIRR subfamily.</text>
</comment>
<dbReference type="Proteomes" id="UP000050525">
    <property type="component" value="Unassembled WGS sequence"/>
</dbReference>
<reference evidence="8 9" key="1">
    <citation type="journal article" date="2012" name="Genome Biol.">
        <title>Sequencing three crocodilian genomes to illuminate the evolution of archosaurs and amniotes.</title>
        <authorList>
            <person name="St John J.A."/>
            <person name="Braun E.L."/>
            <person name="Isberg S.R."/>
            <person name="Miles L.G."/>
            <person name="Chong A.Y."/>
            <person name="Gongora J."/>
            <person name="Dalzell P."/>
            <person name="Moran C."/>
            <person name="Bed'hom B."/>
            <person name="Abzhanov A."/>
            <person name="Burgess S.C."/>
            <person name="Cooksey A.M."/>
            <person name="Castoe T.A."/>
            <person name="Crawford N.G."/>
            <person name="Densmore L.D."/>
            <person name="Drew J.C."/>
            <person name="Edwards S.V."/>
            <person name="Faircloth B.C."/>
            <person name="Fujita M.K."/>
            <person name="Greenwold M.J."/>
            <person name="Hoffmann F.G."/>
            <person name="Howard J.M."/>
            <person name="Iguchi T."/>
            <person name="Janes D.E."/>
            <person name="Khan S.Y."/>
            <person name="Kohno S."/>
            <person name="de Koning A.J."/>
            <person name="Lance S.L."/>
            <person name="McCarthy F.M."/>
            <person name="McCormack J.E."/>
            <person name="Merchant M.E."/>
            <person name="Peterson D.G."/>
            <person name="Pollock D.D."/>
            <person name="Pourmand N."/>
            <person name="Raney B.J."/>
            <person name="Roessler K.A."/>
            <person name="Sanford J.R."/>
            <person name="Sawyer R.H."/>
            <person name="Schmidt C.J."/>
            <person name="Triplett E.W."/>
            <person name="Tuberville T.D."/>
            <person name="Venegas-Anaya M."/>
            <person name="Howard J.T."/>
            <person name="Jarvis E.D."/>
            <person name="Guillette L.J.Jr."/>
            <person name="Glenn T.C."/>
            <person name="Green R.E."/>
            <person name="Ray D.A."/>
        </authorList>
    </citation>
    <scope>NUCLEOTIDE SEQUENCE [LARGE SCALE GENOMIC DNA]</scope>
    <source>
        <strain evidence="8">KSC_2009_1</strain>
    </source>
</reference>
<dbReference type="CTD" id="84309"/>
<evidence type="ECO:0000313" key="9">
    <source>
        <dbReference type="Proteomes" id="UP000050525"/>
    </source>
</evidence>
<evidence type="ECO:0000313" key="8">
    <source>
        <dbReference type="EMBL" id="KYO35944.1"/>
    </source>
</evidence>
<dbReference type="GeneID" id="102566226"/>
<evidence type="ECO:0000256" key="1">
    <source>
        <dbReference type="ARBA" id="ARBA00004123"/>
    </source>
</evidence>
<dbReference type="PANTHER" id="PTHR31699">
    <property type="entry name" value="NUDIX T16 FAMILY MEMBER"/>
    <property type="match status" value="1"/>
</dbReference>
<protein>
    <recommendedName>
        <fullName evidence="5">Tudor-interacting repair regulator protein</fullName>
    </recommendedName>
    <alternativeName>
        <fullName evidence="7">NUDT16-like protein 1</fullName>
    </alternativeName>
    <alternativeName>
        <fullName evidence="6">Protein syndesmos</fullName>
    </alternativeName>
</protein>
<name>A0A151NGQ8_ALLMI</name>
<dbReference type="PANTHER" id="PTHR31699:SF6">
    <property type="entry name" value="TUDOR-INTERACTING REPAIR REGULATOR PROTEIN"/>
    <property type="match status" value="1"/>
</dbReference>
<dbReference type="AlphaFoldDB" id="A0A151NGQ8"/>
<evidence type="ECO:0000256" key="5">
    <source>
        <dbReference type="ARBA" id="ARBA00073440"/>
    </source>
</evidence>
<dbReference type="eggNOG" id="ENOG502S20E">
    <property type="taxonomic scope" value="Eukaryota"/>
</dbReference>
<evidence type="ECO:0000256" key="3">
    <source>
        <dbReference type="ARBA" id="ARBA00023242"/>
    </source>
</evidence>
<evidence type="ECO:0000256" key="4">
    <source>
        <dbReference type="ARBA" id="ARBA00061347"/>
    </source>
</evidence>
<dbReference type="SUPFAM" id="SSF55811">
    <property type="entry name" value="Nudix"/>
    <property type="match status" value="1"/>
</dbReference>
<dbReference type="KEGG" id="amj:102566226"/>
<dbReference type="GO" id="GO:0005634">
    <property type="term" value="C:nucleus"/>
    <property type="evidence" value="ECO:0007669"/>
    <property type="project" value="UniProtKB-SubCell"/>
</dbReference>
<dbReference type="InterPro" id="IPR015797">
    <property type="entry name" value="NUDIX_hydrolase-like_dom_sf"/>
</dbReference>
<dbReference type="CDD" id="cd18869">
    <property type="entry name" value="NUDIX_U8_SnoRNA_DE_Nudt16"/>
    <property type="match status" value="1"/>
</dbReference>
<dbReference type="InterPro" id="IPR054754">
    <property type="entry name" value="NudT16"/>
</dbReference>
<evidence type="ECO:0000256" key="6">
    <source>
        <dbReference type="ARBA" id="ARBA00076880"/>
    </source>
</evidence>
<sequence length="370" mass="38563">MAAGCGALGAGALPALPPLLVPGVPELKPLTRYEAMRLGPGWSHSCHAMLYAPNPGMLFGRIPLRYAVLMQMRFDGLLGFPGGFVDRRYWSLEDGLNRVLGLGLGCVRLTEADYLCSHLTEGPHRVVAHFYARQVTLEELHAVEINAVHSRDHGLEVMGMVRVPLYTQKDRMGGLPNFLGNSFIGTAKFQLLFALKVLNMVPEEKLAEAVAATQKPKKPAMEPAVAPVAVPANQPIARPTNELASEPAAESVAEPAATLTTEAVAEPTAVSVAEPTAVSVAEPTAVSVAEPTAEAEPVAVPVAVAVTVPGPATVPAAESVAESATMSIAELGAEPAAKRMAEPAVLSSIELAAVSVAAATNELAAEPMAE</sequence>
<dbReference type="Gene3D" id="3.90.79.10">
    <property type="entry name" value="Nucleoside Triphosphate Pyrophosphohydrolase"/>
    <property type="match status" value="1"/>
</dbReference>
<evidence type="ECO:0000256" key="2">
    <source>
        <dbReference type="ARBA" id="ARBA00022884"/>
    </source>
</evidence>
<dbReference type="EMBL" id="AKHW03003035">
    <property type="protein sequence ID" value="KYO35944.1"/>
    <property type="molecule type" value="Genomic_DNA"/>
</dbReference>
<comment type="subcellular location">
    <subcellularLocation>
        <location evidence="1">Nucleus</location>
    </subcellularLocation>
</comment>
<dbReference type="GO" id="GO:0030515">
    <property type="term" value="F:snoRNA binding"/>
    <property type="evidence" value="ECO:0007669"/>
    <property type="project" value="TreeGrafter"/>
</dbReference>
<dbReference type="PhylomeDB" id="A0A151NGQ8"/>
<dbReference type="Pfam" id="PF22327">
    <property type="entry name" value="Nudt16-like"/>
    <property type="match status" value="1"/>
</dbReference>
<proteinExistence type="inferred from homology"/>